<evidence type="ECO:0000313" key="2">
    <source>
        <dbReference type="EMBL" id="CAG8511986.1"/>
    </source>
</evidence>
<feature type="transmembrane region" description="Helical" evidence="1">
    <location>
        <begin position="159"/>
        <end position="176"/>
    </location>
</feature>
<keyword evidence="1" id="KW-0812">Transmembrane</keyword>
<feature type="transmembrane region" description="Helical" evidence="1">
    <location>
        <begin position="221"/>
        <end position="244"/>
    </location>
</feature>
<name>A0A9N8ZXU4_9GLOM</name>
<dbReference type="Proteomes" id="UP000789572">
    <property type="component" value="Unassembled WGS sequence"/>
</dbReference>
<keyword evidence="1" id="KW-0472">Membrane</keyword>
<evidence type="ECO:0000256" key="1">
    <source>
        <dbReference type="SAM" id="Phobius"/>
    </source>
</evidence>
<feature type="transmembrane region" description="Helical" evidence="1">
    <location>
        <begin position="182"/>
        <end position="201"/>
    </location>
</feature>
<sequence>MNTVPRDYERSPLRTPNYSVLSPRFVHIPGNNMLLITGATLVSTLIFNTTEFNTMFALCRNWIFTYMSYKIIRLMYESFKQKLSNAPRSLSLKGFSKTSTRMILCILLFTKGTYATAPEELASTNDYYDSISLMYLTIITVFLEIFYRHKNPQVASVDDFLFYVSASVFTLIHLSLYTCWNWSKFVFLPFLSVYILAFFSIKCQKKFWNDTIENKKKSSTLITGFLALGYLVLFFPNIMLIELYNKQTGPAIGLKATVGLCIFQLVACIWLCSWSVYRKRFKKRDKNNDVSDREKSVAKLLAVLSRMIHGYIFYSGIFIVSFNYTDTNALFAKMLVATMSLAIIRPFSYVYQSFGDDIIDFPVRALVYHEMEDDIKLLREHKQEHDTIDDIMDVLNILLTELKSGKTNGKRDVSQELRKLFNELQKDVV</sequence>
<reference evidence="2" key="1">
    <citation type="submission" date="2021-06" db="EMBL/GenBank/DDBJ databases">
        <authorList>
            <person name="Kallberg Y."/>
            <person name="Tangrot J."/>
            <person name="Rosling A."/>
        </authorList>
    </citation>
    <scope>NUCLEOTIDE SEQUENCE</scope>
    <source>
        <strain evidence="2">IA702</strain>
    </source>
</reference>
<evidence type="ECO:0000313" key="3">
    <source>
        <dbReference type="Proteomes" id="UP000789572"/>
    </source>
</evidence>
<feature type="transmembrane region" description="Helical" evidence="1">
    <location>
        <begin position="298"/>
        <end position="324"/>
    </location>
</feature>
<organism evidence="2 3">
    <name type="scientific">Paraglomus occultum</name>
    <dbReference type="NCBI Taxonomy" id="144539"/>
    <lineage>
        <taxon>Eukaryota</taxon>
        <taxon>Fungi</taxon>
        <taxon>Fungi incertae sedis</taxon>
        <taxon>Mucoromycota</taxon>
        <taxon>Glomeromycotina</taxon>
        <taxon>Glomeromycetes</taxon>
        <taxon>Paraglomerales</taxon>
        <taxon>Paraglomeraceae</taxon>
        <taxon>Paraglomus</taxon>
    </lineage>
</organism>
<comment type="caution">
    <text evidence="2">The sequence shown here is derived from an EMBL/GenBank/DDBJ whole genome shotgun (WGS) entry which is preliminary data.</text>
</comment>
<gene>
    <name evidence="2" type="ORF">POCULU_LOCUS3120</name>
</gene>
<protein>
    <submittedName>
        <fullName evidence="2">7489_t:CDS:1</fullName>
    </submittedName>
</protein>
<dbReference type="AlphaFoldDB" id="A0A9N8ZXU4"/>
<feature type="transmembrane region" description="Helical" evidence="1">
    <location>
        <begin position="256"/>
        <end position="277"/>
    </location>
</feature>
<proteinExistence type="predicted"/>
<accession>A0A9N8ZXU4</accession>
<keyword evidence="1" id="KW-1133">Transmembrane helix</keyword>
<feature type="transmembrane region" description="Helical" evidence="1">
    <location>
        <begin position="127"/>
        <end position="147"/>
    </location>
</feature>
<keyword evidence="3" id="KW-1185">Reference proteome</keyword>
<dbReference type="EMBL" id="CAJVPJ010000325">
    <property type="protein sequence ID" value="CAG8511986.1"/>
    <property type="molecule type" value="Genomic_DNA"/>
</dbReference>
<dbReference type="OrthoDB" id="10437788at2759"/>
<feature type="transmembrane region" description="Helical" evidence="1">
    <location>
        <begin position="330"/>
        <end position="351"/>
    </location>
</feature>